<evidence type="ECO:0000313" key="3">
    <source>
        <dbReference type="Proteomes" id="UP001225378"/>
    </source>
</evidence>
<dbReference type="KEGG" id="mech:Q9L42_001865"/>
<evidence type="ECO:0000259" key="1">
    <source>
        <dbReference type="Pfam" id="PF07883"/>
    </source>
</evidence>
<dbReference type="RefSeq" id="WP_349431793.1">
    <property type="nucleotide sequence ID" value="NZ_CP157743.1"/>
</dbReference>
<organism evidence="2 3">
    <name type="scientific">Methylomarinum roseum</name>
    <dbReference type="NCBI Taxonomy" id="3067653"/>
    <lineage>
        <taxon>Bacteria</taxon>
        <taxon>Pseudomonadati</taxon>
        <taxon>Pseudomonadota</taxon>
        <taxon>Gammaproteobacteria</taxon>
        <taxon>Methylococcales</taxon>
        <taxon>Methylococcaceae</taxon>
        <taxon>Methylomarinum</taxon>
    </lineage>
</organism>
<accession>A0AAU7NV58</accession>
<keyword evidence="3" id="KW-1185">Reference proteome</keyword>
<dbReference type="EMBL" id="CP157743">
    <property type="protein sequence ID" value="XBS20896.1"/>
    <property type="molecule type" value="Genomic_DNA"/>
</dbReference>
<feature type="domain" description="Cupin type-2" evidence="1">
    <location>
        <begin position="40"/>
        <end position="107"/>
    </location>
</feature>
<dbReference type="AlphaFoldDB" id="A0AAU7NV58"/>
<sequence>MTISVPQNIFSNIPTELPEELFETLHRQGNIQVERIISKGQHTPKHEWYDQPQDEWVLLLKGQAELEFSEPSSIQRLMEGDYLLIPAHVKHRVAWTPDDSETIWLAIHIFPNERL</sequence>
<reference evidence="2 3" key="1">
    <citation type="journal article" date="2024" name="Microbiology">
        <title>Methylomarinum rosea sp. nov., a novel halophilic methanotrophic bacterium from the hypersaline Lake Elton.</title>
        <authorList>
            <person name="Suleimanov R.Z."/>
            <person name="Oshkin I.Y."/>
            <person name="Danilova O.V."/>
            <person name="Suzina N.E."/>
            <person name="Dedysh S.N."/>
        </authorList>
    </citation>
    <scope>NUCLEOTIDE SEQUENCE [LARGE SCALE GENOMIC DNA]</scope>
    <source>
        <strain evidence="2 3">Ch1-1</strain>
    </source>
</reference>
<dbReference type="SUPFAM" id="SSF51182">
    <property type="entry name" value="RmlC-like cupins"/>
    <property type="match status" value="1"/>
</dbReference>
<dbReference type="CDD" id="cd06981">
    <property type="entry name" value="cupin_reut_a1446"/>
    <property type="match status" value="1"/>
</dbReference>
<dbReference type="Pfam" id="PF07883">
    <property type="entry name" value="Cupin_2"/>
    <property type="match status" value="1"/>
</dbReference>
<evidence type="ECO:0000313" key="2">
    <source>
        <dbReference type="EMBL" id="XBS20896.1"/>
    </source>
</evidence>
<dbReference type="InterPro" id="IPR011051">
    <property type="entry name" value="RmlC_Cupin_sf"/>
</dbReference>
<protein>
    <submittedName>
        <fullName evidence="2">Cupin domain-containing protein</fullName>
    </submittedName>
</protein>
<gene>
    <name evidence="2" type="ORF">Q9L42_001865</name>
</gene>
<dbReference type="InterPro" id="IPR014710">
    <property type="entry name" value="RmlC-like_jellyroll"/>
</dbReference>
<dbReference type="Gene3D" id="2.60.120.10">
    <property type="entry name" value="Jelly Rolls"/>
    <property type="match status" value="1"/>
</dbReference>
<dbReference type="Proteomes" id="UP001225378">
    <property type="component" value="Chromosome"/>
</dbReference>
<proteinExistence type="predicted"/>
<dbReference type="InterPro" id="IPR013096">
    <property type="entry name" value="Cupin_2"/>
</dbReference>
<name>A0AAU7NV58_9GAMM</name>